<feature type="domain" description="Metallo-beta-lactamase" evidence="2">
    <location>
        <begin position="24"/>
        <end position="233"/>
    </location>
</feature>
<dbReference type="GO" id="GO:0016787">
    <property type="term" value="F:hydrolase activity"/>
    <property type="evidence" value="ECO:0007669"/>
    <property type="project" value="UniProtKB-KW"/>
</dbReference>
<evidence type="ECO:0000256" key="1">
    <source>
        <dbReference type="ARBA" id="ARBA00022801"/>
    </source>
</evidence>
<dbReference type="PANTHER" id="PTHR11203">
    <property type="entry name" value="CLEAVAGE AND POLYADENYLATION SPECIFICITY FACTOR FAMILY MEMBER"/>
    <property type="match status" value="1"/>
</dbReference>
<dbReference type="PANTHER" id="PTHR11203:SF11">
    <property type="entry name" value="CLEAVAGE AND POLYADENYLATION SPECIFICITY FACTOR SUBUNIT 3"/>
    <property type="match status" value="1"/>
</dbReference>
<accession>A0ABQ9Y4F5</accession>
<dbReference type="SMART" id="SM00849">
    <property type="entry name" value="Lactamase_B"/>
    <property type="match status" value="1"/>
</dbReference>
<evidence type="ECO:0000313" key="4">
    <source>
        <dbReference type="EMBL" id="KAK2958580.1"/>
    </source>
</evidence>
<keyword evidence="5" id="KW-1185">Reference proteome</keyword>
<dbReference type="InterPro" id="IPR011108">
    <property type="entry name" value="RMMBL"/>
</dbReference>
<sequence>MTETENFEKVDFSVTVLGAGQEVGRSCILLKCCGRRILLDCGIHPAKEGVESYPTWDPVEEDLHKLDMVLISHFHLDHSAALPMFVKRFSSFKGPIIMNPATKDFCHIVLGDYVKVSSGCLYDEADIATALDRVTCVDYHEVIEYKGIKIVGYNAGHVLGATMWSVTVNGCECLYTGDFSLHEDRLLKGAEIPPTSPDILIMESTYGERQHDSRLQRERRFTHTVTKILEGGGRVLIPVFALGRAQEILLILNDYWERNKKMQQHPIYYVSSLASKALPLFRRYANMLNDDFNGTATFGGTLGDPFDVDEKLKTNHYKNQETLSIDGLLSFRHVKMLEESADFQDLKPCVVLGSPGMMQNGFTKELFERWAPGQQNGVVLTGYTVEGTPAHELHKNAGAIMTDSGQQKPLKLRAEFISFSAHSDFAQSTEFLSRMNPRFCVLVHGNETVMGHFQHRLADKFTGLQIVAPPLAKEIVLPIFRPPMATLRGKAVDWFRQTTDQYTVTDAMMKKPAFGTGFGVGGAEVLLFEDGNEEKQMVSIDEVERVSKLKRMTISNEADIPMTQTKGSTTKALYKVTFGHVLHAVTDVFKDRVEVTEVGLSAEVAEKVLLIKIESTPLTQPKQRGRECVELLCALTVTRLEEDATARHLQELKATLPAPLFTQFESSLTLIVGALQMRWENGITTDQMSEVLLTTLTSLLAKHPAPVKQTRFTASKPADDKADELSSDELRIAKEKAALMLFKNRFEAVEMMRDGNGEEDPNILIVTLDSAKDLTAQINIKHNDFTINSENDQSFFSIIQELLASVDSLFQQS</sequence>
<feature type="domain" description="Beta-Casp" evidence="3">
    <location>
        <begin position="245"/>
        <end position="393"/>
    </location>
</feature>
<evidence type="ECO:0000313" key="5">
    <source>
        <dbReference type="Proteomes" id="UP001281761"/>
    </source>
</evidence>
<protein>
    <submittedName>
        <fullName evidence="4">Cleavage and polyadenylation specificity factor subunit 3</fullName>
        <ecNumber evidence="4">3.1.27.-</ecNumber>
    </submittedName>
</protein>
<dbReference type="InterPro" id="IPR001279">
    <property type="entry name" value="Metallo-B-lactamas"/>
</dbReference>
<dbReference type="Gene3D" id="3.40.50.10890">
    <property type="match status" value="1"/>
</dbReference>
<reference evidence="4 5" key="1">
    <citation type="journal article" date="2022" name="bioRxiv">
        <title>Genomics of Preaxostyla Flagellates Illuminates Evolutionary Transitions and the Path Towards Mitochondrial Loss.</title>
        <authorList>
            <person name="Novak L.V.F."/>
            <person name="Treitli S.C."/>
            <person name="Pyrih J."/>
            <person name="Halakuc P."/>
            <person name="Pipaliya S.V."/>
            <person name="Vacek V."/>
            <person name="Brzon O."/>
            <person name="Soukal P."/>
            <person name="Eme L."/>
            <person name="Dacks J.B."/>
            <person name="Karnkowska A."/>
            <person name="Elias M."/>
            <person name="Hampl V."/>
        </authorList>
    </citation>
    <scope>NUCLEOTIDE SEQUENCE [LARGE SCALE GENOMIC DNA]</scope>
    <source>
        <strain evidence="4">NAU3</strain>
        <tissue evidence="4">Gut</tissue>
    </source>
</reference>
<dbReference type="SMART" id="SM01027">
    <property type="entry name" value="Beta-Casp"/>
    <property type="match status" value="1"/>
</dbReference>
<dbReference type="EC" id="3.1.27.-" evidence="4"/>
<comment type="caution">
    <text evidence="4">The sequence shown here is derived from an EMBL/GenBank/DDBJ whole genome shotgun (WGS) entry which is preliminary data.</text>
</comment>
<gene>
    <name evidence="4" type="ORF">BLNAU_6349</name>
</gene>
<proteinExistence type="predicted"/>
<dbReference type="InterPro" id="IPR022712">
    <property type="entry name" value="Beta_Casp"/>
</dbReference>
<dbReference type="EMBL" id="JARBJD010000036">
    <property type="protein sequence ID" value="KAK2958580.1"/>
    <property type="molecule type" value="Genomic_DNA"/>
</dbReference>
<dbReference type="Proteomes" id="UP001281761">
    <property type="component" value="Unassembled WGS sequence"/>
</dbReference>
<dbReference type="Pfam" id="PF07521">
    <property type="entry name" value="RMMBL"/>
    <property type="match status" value="1"/>
</dbReference>
<keyword evidence="1 4" id="KW-0378">Hydrolase</keyword>
<organism evidence="4 5">
    <name type="scientific">Blattamonas nauphoetae</name>
    <dbReference type="NCBI Taxonomy" id="2049346"/>
    <lineage>
        <taxon>Eukaryota</taxon>
        <taxon>Metamonada</taxon>
        <taxon>Preaxostyla</taxon>
        <taxon>Oxymonadida</taxon>
        <taxon>Blattamonas</taxon>
    </lineage>
</organism>
<name>A0ABQ9Y4F5_9EUKA</name>
<evidence type="ECO:0000259" key="2">
    <source>
        <dbReference type="SMART" id="SM00849"/>
    </source>
</evidence>
<dbReference type="Pfam" id="PF10996">
    <property type="entry name" value="Beta-Casp"/>
    <property type="match status" value="1"/>
</dbReference>
<dbReference type="InterPro" id="IPR036866">
    <property type="entry name" value="RibonucZ/Hydroxyglut_hydro"/>
</dbReference>
<dbReference type="SUPFAM" id="SSF56281">
    <property type="entry name" value="Metallo-hydrolase/oxidoreductase"/>
    <property type="match status" value="1"/>
</dbReference>
<dbReference type="Pfam" id="PF16661">
    <property type="entry name" value="Lactamase_B_6"/>
    <property type="match status" value="1"/>
</dbReference>
<dbReference type="Gene3D" id="3.60.15.10">
    <property type="entry name" value="Ribonuclease Z/Hydroxyacylglutathione hydrolase-like"/>
    <property type="match status" value="1"/>
</dbReference>
<dbReference type="InterPro" id="IPR050698">
    <property type="entry name" value="MBL"/>
</dbReference>
<evidence type="ECO:0000259" key="3">
    <source>
        <dbReference type="SMART" id="SM01027"/>
    </source>
</evidence>